<feature type="compositionally biased region" description="Basic and acidic residues" evidence="5">
    <location>
        <begin position="877"/>
        <end position="946"/>
    </location>
</feature>
<feature type="compositionally biased region" description="Basic and acidic residues" evidence="5">
    <location>
        <begin position="522"/>
        <end position="531"/>
    </location>
</feature>
<feature type="domain" description="Pre-mRNA polyadenylation factor Fip1" evidence="6">
    <location>
        <begin position="353"/>
        <end position="395"/>
    </location>
</feature>
<feature type="compositionally biased region" description="Polar residues" evidence="5">
    <location>
        <begin position="711"/>
        <end position="725"/>
    </location>
</feature>
<dbReference type="Pfam" id="PF05182">
    <property type="entry name" value="Fip1"/>
    <property type="match status" value="1"/>
</dbReference>
<name>A0AB40CLE8_DIOCR</name>
<keyword evidence="4" id="KW-0539">Nucleus</keyword>
<feature type="compositionally biased region" description="Basic and acidic residues" evidence="5">
    <location>
        <begin position="1276"/>
        <end position="1288"/>
    </location>
</feature>
<dbReference type="PANTHER" id="PTHR36884">
    <property type="entry name" value="FIP1[III]-LIKE PROTEIN"/>
    <property type="match status" value="1"/>
</dbReference>
<dbReference type="GO" id="GO:0006397">
    <property type="term" value="P:mRNA processing"/>
    <property type="evidence" value="ECO:0007669"/>
    <property type="project" value="UniProtKB-KW"/>
</dbReference>
<reference evidence="8" key="1">
    <citation type="submission" date="2025-08" db="UniProtKB">
        <authorList>
            <consortium name="RefSeq"/>
        </authorList>
    </citation>
    <scope>IDENTIFICATION</scope>
</reference>
<feature type="compositionally biased region" description="Basic and acidic residues" evidence="5">
    <location>
        <begin position="1203"/>
        <end position="1224"/>
    </location>
</feature>
<keyword evidence="7" id="KW-1185">Reference proteome</keyword>
<evidence type="ECO:0000256" key="5">
    <source>
        <dbReference type="SAM" id="MobiDB-lite"/>
    </source>
</evidence>
<feature type="region of interest" description="Disordered" evidence="5">
    <location>
        <begin position="565"/>
        <end position="833"/>
    </location>
</feature>
<feature type="compositionally biased region" description="Basic and acidic residues" evidence="5">
    <location>
        <begin position="1043"/>
        <end position="1060"/>
    </location>
</feature>
<evidence type="ECO:0000313" key="8">
    <source>
        <dbReference type="RefSeq" id="XP_039140895.1"/>
    </source>
</evidence>
<dbReference type="GeneID" id="120278060"/>
<feature type="compositionally biased region" description="Basic and acidic residues" evidence="5">
    <location>
        <begin position="1239"/>
        <end position="1253"/>
    </location>
</feature>
<dbReference type="InterPro" id="IPR007854">
    <property type="entry name" value="Fip1_dom"/>
</dbReference>
<evidence type="ECO:0000256" key="2">
    <source>
        <dbReference type="ARBA" id="ARBA00007459"/>
    </source>
</evidence>
<dbReference type="GO" id="GO:0003723">
    <property type="term" value="F:RNA binding"/>
    <property type="evidence" value="ECO:0007669"/>
    <property type="project" value="TreeGrafter"/>
</dbReference>
<feature type="region of interest" description="Disordered" evidence="5">
    <location>
        <begin position="865"/>
        <end position="946"/>
    </location>
</feature>
<feature type="compositionally biased region" description="Basic and acidic residues" evidence="5">
    <location>
        <begin position="958"/>
        <end position="1035"/>
    </location>
</feature>
<feature type="compositionally biased region" description="Basic and acidic residues" evidence="5">
    <location>
        <begin position="772"/>
        <end position="819"/>
    </location>
</feature>
<feature type="compositionally biased region" description="Basic and acidic residues" evidence="5">
    <location>
        <begin position="1115"/>
        <end position="1128"/>
    </location>
</feature>
<feature type="compositionally biased region" description="Pro residues" evidence="5">
    <location>
        <begin position="19"/>
        <end position="28"/>
    </location>
</feature>
<dbReference type="PANTHER" id="PTHR36884:SF1">
    <property type="entry name" value="FIP1[V]-LIKE PROTEIN"/>
    <property type="match status" value="1"/>
</dbReference>
<feature type="compositionally biased region" description="Basic and acidic residues" evidence="5">
    <location>
        <begin position="1140"/>
        <end position="1165"/>
    </location>
</feature>
<comment type="subcellular location">
    <subcellularLocation>
        <location evidence="1">Nucleus</location>
    </subcellularLocation>
</comment>
<protein>
    <submittedName>
        <fullName evidence="8">FIP1[V]-like protein</fullName>
    </submittedName>
</protein>
<comment type="similarity">
    <text evidence="2">Belongs to the FIP1 family.</text>
</comment>
<evidence type="ECO:0000259" key="6">
    <source>
        <dbReference type="Pfam" id="PF05182"/>
    </source>
</evidence>
<evidence type="ECO:0000256" key="4">
    <source>
        <dbReference type="ARBA" id="ARBA00023242"/>
    </source>
</evidence>
<feature type="compositionally biased region" description="Basic and acidic residues" evidence="5">
    <location>
        <begin position="160"/>
        <end position="171"/>
    </location>
</feature>
<feature type="region of interest" description="Disordered" evidence="5">
    <location>
        <begin position="507"/>
        <end position="533"/>
    </location>
</feature>
<feature type="compositionally biased region" description="Basic and acidic residues" evidence="5">
    <location>
        <begin position="628"/>
        <end position="639"/>
    </location>
</feature>
<feature type="region of interest" description="Disordered" evidence="5">
    <location>
        <begin position="13"/>
        <end position="66"/>
    </location>
</feature>
<keyword evidence="3" id="KW-0507">mRNA processing</keyword>
<feature type="compositionally biased region" description="Polar residues" evidence="5">
    <location>
        <begin position="1092"/>
        <end position="1112"/>
    </location>
</feature>
<dbReference type="Proteomes" id="UP001515500">
    <property type="component" value="Chromosome 15"/>
</dbReference>
<evidence type="ECO:0000256" key="1">
    <source>
        <dbReference type="ARBA" id="ARBA00004123"/>
    </source>
</evidence>
<feature type="compositionally biased region" description="Basic and acidic residues" evidence="5">
    <location>
        <begin position="1303"/>
        <end position="1315"/>
    </location>
</feature>
<sequence>MEDDDEFGDLYSDVLIAPSHPPPKPPRAAVPDDDDDDDQILFGSSRKEGGPSQTLAPAKEAGDEDDWMLGPAPVAIEQPENWSEEDDGIVLRAKESRVEKEEVRGARVSEIRDVEVANNEIGDLDREGEPIIPGLSTGSFVAPENKTSRSDDWDSDSDDDLKIVLNDDHRGPLGGEMGRGIGDDDDDDGEEDLVIVMDEDQPHHHLQGTEEQEWGEEGIQGAADGEKEGGDGAKANSVVGGAASGARIGYSNHGFHQQHHSMFKYVRPGAAPAAGSSMVSSIGGPGQPRPPLATGIVGGRGRGDWRPVGGRGLSAAQKGFHSGYGMPGWNNGAGRGFGGGLDFTLPSHKTVFDVDIESFEEKPWRYPGVDISDFFNFGFDEDSWKNYCKQLDQLRLESTMQSKIRVYESGRSEQEYDPDLPPELAAATGLHDISGELHRAKADGGEADINGQGRVLTSIRPPIPTGRAIQVESGYGERLPSIDTRPQRPRDSDSVIEIVCQDAVDDSNNYSGALEQSEYEPVGDHSKGVREVDDEYSEYNNRFAHGYSDRKREMVSRRISCTPERDDIIPFSSDPPIHAQPHSKFRGPACTSGPSVDDDGRSAAGRRQRSSVSMDRTNDVSQSQSALSDKHEDHQEEKLGNSPMRRQQDASPVESTRELSTEPRDYEPDDRIALGDSIELEGEEIASDSRVSPGTLDDERFGRSAKKQKLSSRVEQSTNQDNGDGSSDDLKATYSDNSRARSGSGKEYHKRHEVGEEVMQGEQLRRVSGMRKRYEEEERNFSRKDDYGRDGRLEIEKSRMASRGRVEAYHSYPHRDLDSYHPTTGGRREGFDRLKDRDSAGVWPRREDDVHVRRLKDEDLRRDRGDEAAMRNRNKIRPNDRKDKDENHLKMRMDDGDWRGRDREGSSRQRERDDIMLNRRASLEDPHVKRRKEEEHSRREKVDKEDLHIHRVREDIGRRKRERDDVADHRRREDVSRRREKPEDQHAGVHKDETWRQKEREDRHRLKQPHEDAQKHRDREEGRAARNVRMREDKSVAIGGNAKSKDELKVAGPDKDSQQKDRRRHNEPHRRGDKAVEENNLPHKGREDMLTRENQLNNERNSRGPSSASDGQQMYRERHRENIRKNNDTEIPDQHFLGRGRRDNDDHSTRRTDKVSAKGMDEHENNNSSIPHSKFVDGQLESAQLHHSSGEHGEDHSDDENQQDSRRGRSKLERWTSHKERDYAALDNLQNSSLSSKAEIPKTDKSQWEELSKTEGNNTGDSEHKDIDANQTSGKNGEDHSRHLDTVAKLKRRSERFKLPMPGEKEATTTKKVETETQTTLNEAVVTDVEIKPERPPRKRRWTSS</sequence>
<evidence type="ECO:0000313" key="7">
    <source>
        <dbReference type="Proteomes" id="UP001515500"/>
    </source>
</evidence>
<feature type="compositionally biased region" description="Basic and acidic residues" evidence="5">
    <location>
        <begin position="1069"/>
        <end position="1091"/>
    </location>
</feature>
<dbReference type="GO" id="GO:0016607">
    <property type="term" value="C:nuclear speck"/>
    <property type="evidence" value="ECO:0007669"/>
    <property type="project" value="TreeGrafter"/>
</dbReference>
<evidence type="ECO:0000256" key="3">
    <source>
        <dbReference type="ARBA" id="ARBA00022664"/>
    </source>
</evidence>
<dbReference type="RefSeq" id="XP_039140895.1">
    <property type="nucleotide sequence ID" value="XM_039284961.1"/>
</dbReference>
<gene>
    <name evidence="8" type="primary">LOC120278060</name>
</gene>
<feature type="region of interest" description="Disordered" evidence="5">
    <location>
        <begin position="122"/>
        <end position="233"/>
    </location>
</feature>
<dbReference type="InterPro" id="IPR044976">
    <property type="entry name" value="FIPS5/FIPS3-like"/>
</dbReference>
<accession>A0AB40CLE8</accession>
<organism evidence="7 8">
    <name type="scientific">Dioscorea cayennensis subsp. rotundata</name>
    <name type="common">White Guinea yam</name>
    <name type="synonym">Dioscorea rotundata</name>
    <dbReference type="NCBI Taxonomy" id="55577"/>
    <lineage>
        <taxon>Eukaryota</taxon>
        <taxon>Viridiplantae</taxon>
        <taxon>Streptophyta</taxon>
        <taxon>Embryophyta</taxon>
        <taxon>Tracheophyta</taxon>
        <taxon>Spermatophyta</taxon>
        <taxon>Magnoliopsida</taxon>
        <taxon>Liliopsida</taxon>
        <taxon>Dioscoreales</taxon>
        <taxon>Dioscoreaceae</taxon>
        <taxon>Dioscorea</taxon>
    </lineage>
</organism>
<proteinExistence type="inferred from homology"/>
<feature type="region of interest" description="Disordered" evidence="5">
    <location>
        <begin position="958"/>
        <end position="1345"/>
    </location>
</feature>
<feature type="compositionally biased region" description="Acidic residues" evidence="5">
    <location>
        <begin position="183"/>
        <end position="199"/>
    </location>
</feature>
<feature type="compositionally biased region" description="Basic and acidic residues" evidence="5">
    <location>
        <begin position="655"/>
        <end position="673"/>
    </location>
</feature>